<accession>A0ABY7GBH2</accession>
<reference evidence="1" key="1">
    <citation type="submission" date="2022-11" db="EMBL/GenBank/DDBJ databases">
        <title>Centuries of genome instability and evolution in soft-shell clam transmissible cancer (bioRxiv).</title>
        <authorList>
            <person name="Hart S.F.M."/>
            <person name="Yonemitsu M.A."/>
            <person name="Giersch R.M."/>
            <person name="Beal B.F."/>
            <person name="Arriagada G."/>
            <person name="Davis B.W."/>
            <person name="Ostrander E.A."/>
            <person name="Goff S.P."/>
            <person name="Metzger M.J."/>
        </authorList>
    </citation>
    <scope>NUCLEOTIDE SEQUENCE</scope>
    <source>
        <strain evidence="1">MELC-2E11</strain>
        <tissue evidence="1">Siphon/mantle</tissue>
    </source>
</reference>
<protein>
    <submittedName>
        <fullName evidence="1">Uncharacterized protein</fullName>
    </submittedName>
</protein>
<sequence>LSQTCKITNSAYAGELTLVIVTKKDVLVRAQEVFGRDHDVLQNIVEPYAETSANHPEIIYSEPTIQSSSSIHQMTSSVMQSKPHLGKVGGKFLVTILWG</sequence>
<evidence type="ECO:0000313" key="1">
    <source>
        <dbReference type="EMBL" id="WAR30316.1"/>
    </source>
</evidence>
<dbReference type="Proteomes" id="UP001164746">
    <property type="component" value="Chromosome 17"/>
</dbReference>
<organism evidence="1 2">
    <name type="scientific">Mya arenaria</name>
    <name type="common">Soft-shell clam</name>
    <dbReference type="NCBI Taxonomy" id="6604"/>
    <lineage>
        <taxon>Eukaryota</taxon>
        <taxon>Metazoa</taxon>
        <taxon>Spiralia</taxon>
        <taxon>Lophotrochozoa</taxon>
        <taxon>Mollusca</taxon>
        <taxon>Bivalvia</taxon>
        <taxon>Autobranchia</taxon>
        <taxon>Heteroconchia</taxon>
        <taxon>Euheterodonta</taxon>
        <taxon>Imparidentia</taxon>
        <taxon>Neoheterodontei</taxon>
        <taxon>Myida</taxon>
        <taxon>Myoidea</taxon>
        <taxon>Myidae</taxon>
        <taxon>Mya</taxon>
    </lineage>
</organism>
<evidence type="ECO:0000313" key="2">
    <source>
        <dbReference type="Proteomes" id="UP001164746"/>
    </source>
</evidence>
<keyword evidence="2" id="KW-1185">Reference proteome</keyword>
<dbReference type="EMBL" id="CP111028">
    <property type="protein sequence ID" value="WAR30316.1"/>
    <property type="molecule type" value="Genomic_DNA"/>
</dbReference>
<feature type="non-terminal residue" evidence="1">
    <location>
        <position position="1"/>
    </location>
</feature>
<proteinExistence type="predicted"/>
<gene>
    <name evidence="1" type="ORF">MAR_032858</name>
</gene>
<name>A0ABY7GBH2_MYAAR</name>